<feature type="non-terminal residue" evidence="1">
    <location>
        <position position="40"/>
    </location>
</feature>
<name>A0A0F9CD50_9ZZZZ</name>
<organism evidence="1">
    <name type="scientific">marine sediment metagenome</name>
    <dbReference type="NCBI Taxonomy" id="412755"/>
    <lineage>
        <taxon>unclassified sequences</taxon>
        <taxon>metagenomes</taxon>
        <taxon>ecological metagenomes</taxon>
    </lineage>
</organism>
<reference evidence="1" key="1">
    <citation type="journal article" date="2015" name="Nature">
        <title>Complex archaea that bridge the gap between prokaryotes and eukaryotes.</title>
        <authorList>
            <person name="Spang A."/>
            <person name="Saw J.H."/>
            <person name="Jorgensen S.L."/>
            <person name="Zaremba-Niedzwiedzka K."/>
            <person name="Martijn J."/>
            <person name="Lind A.E."/>
            <person name="van Eijk R."/>
            <person name="Schleper C."/>
            <person name="Guy L."/>
            <person name="Ettema T.J."/>
        </authorList>
    </citation>
    <scope>NUCLEOTIDE SEQUENCE</scope>
</reference>
<accession>A0A0F9CD50</accession>
<dbReference type="EMBL" id="LAZR01047253">
    <property type="protein sequence ID" value="KKK94646.1"/>
    <property type="molecule type" value="Genomic_DNA"/>
</dbReference>
<protein>
    <submittedName>
        <fullName evidence="1">Uncharacterized protein</fullName>
    </submittedName>
</protein>
<comment type="caution">
    <text evidence="1">The sequence shown here is derived from an EMBL/GenBank/DDBJ whole genome shotgun (WGS) entry which is preliminary data.</text>
</comment>
<proteinExistence type="predicted"/>
<evidence type="ECO:0000313" key="1">
    <source>
        <dbReference type="EMBL" id="KKK94646.1"/>
    </source>
</evidence>
<dbReference type="AlphaFoldDB" id="A0A0F9CD50"/>
<gene>
    <name evidence="1" type="ORF">LCGC14_2680770</name>
</gene>
<sequence>MWRHLGDLWKDWGARSSRDSYTAPGRPFFQLEQLEDRIML</sequence>